<dbReference type="GO" id="GO:0016433">
    <property type="term" value="F:rRNA (adenine) methyltransferase activity"/>
    <property type="evidence" value="ECO:0007669"/>
    <property type="project" value="UniProtKB-ARBA"/>
</dbReference>
<evidence type="ECO:0000256" key="14">
    <source>
        <dbReference type="SAM" id="MobiDB-lite"/>
    </source>
</evidence>
<comment type="caution">
    <text evidence="15">The sequence shown here is derived from an EMBL/GenBank/DDBJ whole genome shotgun (WGS) entry which is preliminary data.</text>
</comment>
<keyword evidence="11" id="KW-0804">Transcription</keyword>
<feature type="region of interest" description="Disordered" evidence="14">
    <location>
        <begin position="1"/>
        <end position="65"/>
    </location>
</feature>
<keyword evidence="9" id="KW-0156">Chromatin regulator</keyword>
<reference evidence="15 16" key="1">
    <citation type="submission" date="2014-02" db="EMBL/GenBank/DDBJ databases">
        <title>Single nucleus genome sequencing reveals high similarity among nuclei of an endomycorrhizal fungus.</title>
        <authorList>
            <person name="Lin K."/>
            <person name="Geurts R."/>
            <person name="Zhang Z."/>
            <person name="Limpens E."/>
            <person name="Saunders D.G."/>
            <person name="Mu D."/>
            <person name="Pang E."/>
            <person name="Cao H."/>
            <person name="Cha H."/>
            <person name="Lin T."/>
            <person name="Zhou Q."/>
            <person name="Shang Y."/>
            <person name="Li Y."/>
            <person name="Ivanov S."/>
            <person name="Sharma T."/>
            <person name="Velzen R.V."/>
            <person name="Ruijter N.D."/>
            <person name="Aanen D.K."/>
            <person name="Win J."/>
            <person name="Kamoun S."/>
            <person name="Bisseling T."/>
            <person name="Huang S."/>
        </authorList>
    </citation>
    <scope>NUCLEOTIDE SEQUENCE [LARGE SCALE GENOMIC DNA]</scope>
    <source>
        <strain evidence="16">DAOM197198w</strain>
    </source>
</reference>
<evidence type="ECO:0000256" key="13">
    <source>
        <dbReference type="RuleBase" id="RU365074"/>
    </source>
</evidence>
<evidence type="ECO:0000256" key="10">
    <source>
        <dbReference type="ARBA" id="ARBA00023015"/>
    </source>
</evidence>
<dbReference type="FunFam" id="1.10.10.2150:FF:000001">
    <property type="entry name" value="Ribosomal RNA-processing protein 8"/>
    <property type="match status" value="1"/>
</dbReference>
<dbReference type="CDD" id="cd02440">
    <property type="entry name" value="AdoMet_MTases"/>
    <property type="match status" value="1"/>
</dbReference>
<sequence length="349" mass="40355">MFETGWNLGKVKPQKTTTNDKRNKKRTQEQVAYTEKKKRKLNNISKISKNQEPNQLDKNKPKKYAQSIKDEKLKEHHQIGQNKQMIISKKSKSKVVFNTHSPFADADDFDNSEESAKEVLLNPEKLKNGKLEKMRKKLSEGKFRWINEQLYTITGSKALEMFQENPQLFDEYHDGFRSVVESWPVNPVDLILLYLKQKSEEIIVADLGCGEGKIGLESPNKVLSFDLVAKHDKVIVCDIAKLPIPDSFFDIVIFCLSLMGTNYVEFLKEAYRVLKPSGELKIAEVVSRFSDINKFIEVLAEIGFKLMKKDNSNKMFIMFDFAKKKSNKTKKLQSHHAAELLKPCVYKRR</sequence>
<dbReference type="EC" id="2.1.1.-" evidence="13"/>
<dbReference type="Pfam" id="PF05148">
    <property type="entry name" value="Methyltransf_8"/>
    <property type="match status" value="1"/>
</dbReference>
<keyword evidence="16" id="KW-1185">Reference proteome</keyword>
<keyword evidence="4" id="KW-0678">Repressor</keyword>
<evidence type="ECO:0000256" key="9">
    <source>
        <dbReference type="ARBA" id="ARBA00022853"/>
    </source>
</evidence>
<evidence type="ECO:0000256" key="11">
    <source>
        <dbReference type="ARBA" id="ARBA00023163"/>
    </source>
</evidence>
<evidence type="ECO:0000256" key="2">
    <source>
        <dbReference type="ARBA" id="ARBA00006301"/>
    </source>
</evidence>
<comment type="function">
    <text evidence="13">S-adenosyl-L-methionine-dependent methyltransferase that specifically methylates the N(1) position of adenine in helix 25.1 in 25S rRNA. Required both for ribosomal 40S and 60S subunits biogenesis. Required for efficient pre-rRNA cleavage at site A2.</text>
</comment>
<evidence type="ECO:0000256" key="1">
    <source>
        <dbReference type="ARBA" id="ARBA00004604"/>
    </source>
</evidence>
<evidence type="ECO:0000256" key="5">
    <source>
        <dbReference type="ARBA" id="ARBA00022552"/>
    </source>
</evidence>
<accession>A0A015LAF9</accession>
<dbReference type="GO" id="GO:0005730">
    <property type="term" value="C:nucleolus"/>
    <property type="evidence" value="ECO:0007669"/>
    <property type="project" value="UniProtKB-SubCell"/>
</dbReference>
<keyword evidence="6 13" id="KW-0489">Methyltransferase</keyword>
<dbReference type="STRING" id="1432141.A0A015LAF9"/>
<evidence type="ECO:0000256" key="8">
    <source>
        <dbReference type="ARBA" id="ARBA00022691"/>
    </source>
</evidence>
<organism evidence="15 16">
    <name type="scientific">Rhizophagus irregularis (strain DAOM 197198w)</name>
    <name type="common">Glomus intraradices</name>
    <dbReference type="NCBI Taxonomy" id="1432141"/>
    <lineage>
        <taxon>Eukaryota</taxon>
        <taxon>Fungi</taxon>
        <taxon>Fungi incertae sedis</taxon>
        <taxon>Mucoromycota</taxon>
        <taxon>Glomeromycotina</taxon>
        <taxon>Glomeromycetes</taxon>
        <taxon>Glomerales</taxon>
        <taxon>Glomeraceae</taxon>
        <taxon>Rhizophagus</taxon>
    </lineage>
</organism>
<keyword evidence="10" id="KW-0805">Transcription regulation</keyword>
<keyword evidence="5 13" id="KW-0698">rRNA processing</keyword>
<dbReference type="InterPro" id="IPR029063">
    <property type="entry name" value="SAM-dependent_MTases_sf"/>
</dbReference>
<protein>
    <recommendedName>
        <fullName evidence="3 13">Ribosomal RNA-processing protein 8</fullName>
        <ecNumber evidence="13">2.1.1.-</ecNumber>
    </recommendedName>
</protein>
<name>A0A015LAF9_RHIIW</name>
<dbReference type="PANTHER" id="PTHR12787:SF0">
    <property type="entry name" value="RIBOSOMAL RNA-PROCESSING PROTEIN 8"/>
    <property type="match status" value="1"/>
</dbReference>
<comment type="subcellular location">
    <subcellularLocation>
        <location evidence="1 13">Nucleus</location>
        <location evidence="1 13">Nucleolus</location>
    </subcellularLocation>
</comment>
<dbReference type="Gene3D" id="1.10.10.2150">
    <property type="entry name" value="Ribosomal RNA-processing protein 8, N-terminal domain"/>
    <property type="match status" value="1"/>
</dbReference>
<evidence type="ECO:0000256" key="12">
    <source>
        <dbReference type="ARBA" id="ARBA00023242"/>
    </source>
</evidence>
<dbReference type="Proteomes" id="UP000022910">
    <property type="component" value="Unassembled WGS sequence"/>
</dbReference>
<dbReference type="Gene3D" id="3.40.50.150">
    <property type="entry name" value="Vaccinia Virus protein VP39"/>
    <property type="match status" value="1"/>
</dbReference>
<dbReference type="EMBL" id="JEMT01029581">
    <property type="protein sequence ID" value="EXX51798.1"/>
    <property type="molecule type" value="Genomic_DNA"/>
</dbReference>
<dbReference type="InterPro" id="IPR007823">
    <property type="entry name" value="RRP8"/>
</dbReference>
<proteinExistence type="inferred from homology"/>
<dbReference type="PANTHER" id="PTHR12787">
    <property type="entry name" value="RIBOSOMAL RNA-PROCESSING PROTEIN 8"/>
    <property type="match status" value="1"/>
</dbReference>
<evidence type="ECO:0000313" key="15">
    <source>
        <dbReference type="EMBL" id="EXX51798.1"/>
    </source>
</evidence>
<dbReference type="InterPro" id="IPR042036">
    <property type="entry name" value="RRP8_N"/>
</dbReference>
<evidence type="ECO:0000256" key="3">
    <source>
        <dbReference type="ARBA" id="ARBA00020203"/>
    </source>
</evidence>
<evidence type="ECO:0000256" key="6">
    <source>
        <dbReference type="ARBA" id="ARBA00022603"/>
    </source>
</evidence>
<feature type="compositionally biased region" description="Polar residues" evidence="14">
    <location>
        <begin position="42"/>
        <end position="56"/>
    </location>
</feature>
<dbReference type="SUPFAM" id="SSF53335">
    <property type="entry name" value="S-adenosyl-L-methionine-dependent methyltransferases"/>
    <property type="match status" value="1"/>
</dbReference>
<evidence type="ECO:0000313" key="16">
    <source>
        <dbReference type="Proteomes" id="UP000022910"/>
    </source>
</evidence>
<dbReference type="OrthoDB" id="10258825at2759"/>
<dbReference type="HOGENOM" id="CLU_027694_1_0_1"/>
<keyword evidence="12 13" id="KW-0539">Nucleus</keyword>
<dbReference type="GO" id="GO:0006325">
    <property type="term" value="P:chromatin organization"/>
    <property type="evidence" value="ECO:0007669"/>
    <property type="project" value="UniProtKB-KW"/>
</dbReference>
<dbReference type="FunFam" id="3.40.50.150:FF:000068">
    <property type="entry name" value="Ribosomal RNA-processing protein 8"/>
    <property type="match status" value="1"/>
</dbReference>
<comment type="similarity">
    <text evidence="2 13">Belongs to the methyltransferase superfamily. RRP8 family.</text>
</comment>
<keyword evidence="7 13" id="KW-0808">Transferase</keyword>
<keyword evidence="8 13" id="KW-0949">S-adenosyl-L-methionine</keyword>
<evidence type="ECO:0000256" key="7">
    <source>
        <dbReference type="ARBA" id="ARBA00022679"/>
    </source>
</evidence>
<dbReference type="AlphaFoldDB" id="A0A015LAF9"/>
<evidence type="ECO:0000256" key="4">
    <source>
        <dbReference type="ARBA" id="ARBA00022491"/>
    </source>
</evidence>
<gene>
    <name evidence="15" type="ORF">RirG_258580</name>
</gene>